<name>X1EFY0_9ZZZZ</name>
<organism evidence="1">
    <name type="scientific">marine sediment metagenome</name>
    <dbReference type="NCBI Taxonomy" id="412755"/>
    <lineage>
        <taxon>unclassified sequences</taxon>
        <taxon>metagenomes</taxon>
        <taxon>ecological metagenomes</taxon>
    </lineage>
</organism>
<proteinExistence type="predicted"/>
<dbReference type="AlphaFoldDB" id="X1EFY0"/>
<gene>
    <name evidence="1" type="ORF">S03H2_19742</name>
</gene>
<comment type="caution">
    <text evidence="1">The sequence shown here is derived from an EMBL/GenBank/DDBJ whole genome shotgun (WGS) entry which is preliminary data.</text>
</comment>
<protein>
    <submittedName>
        <fullName evidence="1">Uncharacterized protein</fullName>
    </submittedName>
</protein>
<dbReference type="EMBL" id="BARU01010341">
    <property type="protein sequence ID" value="GAH32216.1"/>
    <property type="molecule type" value="Genomic_DNA"/>
</dbReference>
<accession>X1EFY0</accession>
<reference evidence="1" key="1">
    <citation type="journal article" date="2014" name="Front. Microbiol.">
        <title>High frequency of phylogenetically diverse reductive dehalogenase-homologous genes in deep subseafloor sedimentary metagenomes.</title>
        <authorList>
            <person name="Kawai M."/>
            <person name="Futagami T."/>
            <person name="Toyoda A."/>
            <person name="Takaki Y."/>
            <person name="Nishi S."/>
            <person name="Hori S."/>
            <person name="Arai W."/>
            <person name="Tsubouchi T."/>
            <person name="Morono Y."/>
            <person name="Uchiyama I."/>
            <person name="Ito T."/>
            <person name="Fujiyama A."/>
            <person name="Inagaki F."/>
            <person name="Takami H."/>
        </authorList>
    </citation>
    <scope>NUCLEOTIDE SEQUENCE</scope>
    <source>
        <strain evidence="1">Expedition CK06-06</strain>
    </source>
</reference>
<evidence type="ECO:0000313" key="1">
    <source>
        <dbReference type="EMBL" id="GAH32216.1"/>
    </source>
</evidence>
<sequence>MPAKKTKKKSKPKQKPEEKIIDAEVVEKKLIKLEEKPVGTKIVKAIPDTDKLMNLSKILSNSGMFPSIHNEYEAAAVIEYGRALGINHIIALQTIVPIKGKLSIESKVLYALALDKGIKVKIVEKDSKGCTLEFSDKGRDPHKTSFTEEDAKRAGLHTKDSFMKYPEEMYFNRCLSKGLLL</sequence>